<keyword evidence="2" id="KW-1185">Reference proteome</keyword>
<dbReference type="PANTHER" id="PTHR35043">
    <property type="entry name" value="TRANSCRIPTION FACTOR DOMAIN-CONTAINING PROTEIN"/>
    <property type="match status" value="1"/>
</dbReference>
<dbReference type="EMBL" id="JAUEPR010000043">
    <property type="protein sequence ID" value="KAK0472164.1"/>
    <property type="molecule type" value="Genomic_DNA"/>
</dbReference>
<dbReference type="PANTHER" id="PTHR35043:SF7">
    <property type="entry name" value="TRANSCRIPTION FACTOR DOMAIN-CONTAINING PROTEIN"/>
    <property type="match status" value="1"/>
</dbReference>
<evidence type="ECO:0000313" key="2">
    <source>
        <dbReference type="Proteomes" id="UP001175227"/>
    </source>
</evidence>
<gene>
    <name evidence="1" type="ORF">IW261DRAFT_1424555</name>
</gene>
<reference evidence="1" key="1">
    <citation type="submission" date="2023-06" db="EMBL/GenBank/DDBJ databases">
        <authorList>
            <consortium name="Lawrence Berkeley National Laboratory"/>
            <person name="Ahrendt S."/>
            <person name="Sahu N."/>
            <person name="Indic B."/>
            <person name="Wong-Bajracharya J."/>
            <person name="Merenyi Z."/>
            <person name="Ke H.-M."/>
            <person name="Monk M."/>
            <person name="Kocsube S."/>
            <person name="Drula E."/>
            <person name="Lipzen A."/>
            <person name="Balint B."/>
            <person name="Henrissat B."/>
            <person name="Andreopoulos B."/>
            <person name="Martin F.M."/>
            <person name="Harder C.B."/>
            <person name="Rigling D."/>
            <person name="Ford K.L."/>
            <person name="Foster G.D."/>
            <person name="Pangilinan J."/>
            <person name="Papanicolaou A."/>
            <person name="Barry K."/>
            <person name="LaButti K."/>
            <person name="Viragh M."/>
            <person name="Koriabine M."/>
            <person name="Yan M."/>
            <person name="Riley R."/>
            <person name="Champramary S."/>
            <person name="Plett K.L."/>
            <person name="Tsai I.J."/>
            <person name="Slot J."/>
            <person name="Sipos G."/>
            <person name="Plett J."/>
            <person name="Nagy L.G."/>
            <person name="Grigoriev I.V."/>
        </authorList>
    </citation>
    <scope>NUCLEOTIDE SEQUENCE</scope>
    <source>
        <strain evidence="1">ICMP 16352</strain>
    </source>
</reference>
<comment type="caution">
    <text evidence="1">The sequence shown here is derived from an EMBL/GenBank/DDBJ whole genome shotgun (WGS) entry which is preliminary data.</text>
</comment>
<evidence type="ECO:0000313" key="1">
    <source>
        <dbReference type="EMBL" id="KAK0472164.1"/>
    </source>
</evidence>
<name>A0AA39NUN0_9AGAR</name>
<sequence>MLTISFYQAGSFTRLQPSRTLLAKAECPVSDSIRSITPAALHHHFPTAKCLGGPLLVKHPESPQTCGLLSPVRIRSIAHVHGVAGTEGRWRRQGSELIIYPQQMSPLLDLLGRRYQCWKNRSLMLESWITALVQVTEEELKERSKADGSSKSITIVPIFWFVLQCLARLIWHLPIVSIELDPKHRIAHDMAILLPLGAKLNYTGHDHRQCVGLLRCNNGWYYHVLVAVYGCSDDDKILTIETAWANSALFGSMYLVDWSYEFASDVERIFWGTSAITITSIPLWRSFLSELTLSACRDVYMP</sequence>
<proteinExistence type="predicted"/>
<organism evidence="1 2">
    <name type="scientific">Armillaria novae-zelandiae</name>
    <dbReference type="NCBI Taxonomy" id="153914"/>
    <lineage>
        <taxon>Eukaryota</taxon>
        <taxon>Fungi</taxon>
        <taxon>Dikarya</taxon>
        <taxon>Basidiomycota</taxon>
        <taxon>Agaricomycotina</taxon>
        <taxon>Agaricomycetes</taxon>
        <taxon>Agaricomycetidae</taxon>
        <taxon>Agaricales</taxon>
        <taxon>Marasmiineae</taxon>
        <taxon>Physalacriaceae</taxon>
        <taxon>Armillaria</taxon>
    </lineage>
</organism>
<accession>A0AA39NUN0</accession>
<dbReference type="Proteomes" id="UP001175227">
    <property type="component" value="Unassembled WGS sequence"/>
</dbReference>
<protein>
    <submittedName>
        <fullName evidence="1">Uncharacterized protein</fullName>
    </submittedName>
</protein>
<dbReference type="AlphaFoldDB" id="A0AA39NUN0"/>